<organism evidence="2 3">
    <name type="scientific">Actinosynnema pretiosum subsp. pretiosum</name>
    <dbReference type="NCBI Taxonomy" id="103721"/>
    <lineage>
        <taxon>Bacteria</taxon>
        <taxon>Bacillati</taxon>
        <taxon>Actinomycetota</taxon>
        <taxon>Actinomycetes</taxon>
        <taxon>Pseudonocardiales</taxon>
        <taxon>Pseudonocardiaceae</taxon>
        <taxon>Actinosynnema</taxon>
    </lineage>
</organism>
<keyword evidence="1" id="KW-0732">Signal</keyword>
<evidence type="ECO:0008006" key="4">
    <source>
        <dbReference type="Google" id="ProtNLM"/>
    </source>
</evidence>
<gene>
    <name evidence="2" type="ORF">KCV87_02615</name>
</gene>
<protein>
    <recommendedName>
        <fullName evidence="4">Secreted protein</fullName>
    </recommendedName>
</protein>
<dbReference type="EMBL" id="CP073249">
    <property type="protein sequence ID" value="QUF05035.1"/>
    <property type="molecule type" value="Genomic_DNA"/>
</dbReference>
<evidence type="ECO:0000313" key="3">
    <source>
        <dbReference type="Proteomes" id="UP000677152"/>
    </source>
</evidence>
<dbReference type="AlphaFoldDB" id="A0AA45L938"/>
<sequence length="124" mass="12735">MLKFAQRAAAVAAGTVLMLAASTHAASAAAHTQTPPDGGGSGYVSHTHQYLRVCDTSANDRGVRIEYTVAGSGTEYKLGDSNGAKDGCGTRSIGPREVVSFRVCSSKTGGGDSKCRAWQWIGAA</sequence>
<dbReference type="Proteomes" id="UP000677152">
    <property type="component" value="Chromosome"/>
</dbReference>
<evidence type="ECO:0000256" key="1">
    <source>
        <dbReference type="SAM" id="SignalP"/>
    </source>
</evidence>
<feature type="signal peptide" evidence="1">
    <location>
        <begin position="1"/>
        <end position="25"/>
    </location>
</feature>
<feature type="chain" id="PRO_5041399291" description="Secreted protein" evidence="1">
    <location>
        <begin position="26"/>
        <end position="124"/>
    </location>
</feature>
<proteinExistence type="predicted"/>
<evidence type="ECO:0000313" key="2">
    <source>
        <dbReference type="EMBL" id="QUF05035.1"/>
    </source>
</evidence>
<reference evidence="2" key="1">
    <citation type="submission" date="2021-04" db="EMBL/GenBank/DDBJ databases">
        <title>Genomic sequence of Actinosynnema pretiosum subsp. pretiosum ATCC 31280 (C-14919).</title>
        <authorList>
            <person name="Bai L."/>
            <person name="Wang X."/>
            <person name="Xiao Y."/>
        </authorList>
    </citation>
    <scope>NUCLEOTIDE SEQUENCE</scope>
    <source>
        <strain evidence="2">ATCC 31280</strain>
    </source>
</reference>
<accession>A0AA45L938</accession>
<name>A0AA45L938_9PSEU</name>